<comment type="subunit">
    <text evidence="5">Monomer. Associates with the 50S ribosomal subunit.</text>
</comment>
<dbReference type="SUPFAM" id="SSF52540">
    <property type="entry name" value="P-loop containing nucleoside triphosphate hydrolases"/>
    <property type="match status" value="1"/>
</dbReference>
<feature type="domain" description="Hflx-type G" evidence="8">
    <location>
        <begin position="385"/>
        <end position="550"/>
    </location>
</feature>
<dbReference type="NCBIfam" id="TIGR03156">
    <property type="entry name" value="GTP_HflX"/>
    <property type="match status" value="1"/>
</dbReference>
<dbReference type="PROSITE" id="PS51705">
    <property type="entry name" value="G_HFLX"/>
    <property type="match status" value="1"/>
</dbReference>
<dbReference type="Proteomes" id="UP000676506">
    <property type="component" value="Chromosome 1"/>
</dbReference>
<evidence type="ECO:0000256" key="5">
    <source>
        <dbReference type="HAMAP-Rule" id="MF_00900"/>
    </source>
</evidence>
<protein>
    <recommendedName>
        <fullName evidence="5">GTPase HflX</fullName>
    </recommendedName>
    <alternativeName>
        <fullName evidence="5">GTP-binding protein HflX</fullName>
    </alternativeName>
</protein>
<organism evidence="9 10">
    <name type="scientific">Chloracidobacterium validum</name>
    <dbReference type="NCBI Taxonomy" id="2821543"/>
    <lineage>
        <taxon>Bacteria</taxon>
        <taxon>Pseudomonadati</taxon>
        <taxon>Acidobacteriota</taxon>
        <taxon>Terriglobia</taxon>
        <taxon>Terriglobales</taxon>
        <taxon>Acidobacteriaceae</taxon>
        <taxon>Chloracidobacterium</taxon>
    </lineage>
</organism>
<comment type="function">
    <text evidence="5">GTPase that associates with the 50S ribosomal subunit and may have a role during protein synthesis or ribosome biogenesis.</text>
</comment>
<dbReference type="Gene3D" id="3.40.50.300">
    <property type="entry name" value="P-loop containing nucleotide triphosphate hydrolases"/>
    <property type="match status" value="1"/>
</dbReference>
<dbReference type="InterPro" id="IPR025121">
    <property type="entry name" value="GTPase_HflX_N"/>
</dbReference>
<keyword evidence="2 5" id="KW-0547">Nucleotide-binding</keyword>
<feature type="region of interest" description="Disordered" evidence="7">
    <location>
        <begin position="550"/>
        <end position="580"/>
    </location>
</feature>
<accession>A0ABX8BC98</accession>
<evidence type="ECO:0000256" key="7">
    <source>
        <dbReference type="SAM" id="MobiDB-lite"/>
    </source>
</evidence>
<dbReference type="EMBL" id="CP072648">
    <property type="protein sequence ID" value="QUW02700.1"/>
    <property type="molecule type" value="Genomic_DNA"/>
</dbReference>
<dbReference type="Pfam" id="PF16360">
    <property type="entry name" value="GTP-bdg_M"/>
    <property type="match status" value="1"/>
</dbReference>
<evidence type="ECO:0000313" key="9">
    <source>
        <dbReference type="EMBL" id="QUW02700.1"/>
    </source>
</evidence>
<dbReference type="Pfam" id="PF01926">
    <property type="entry name" value="MMR_HSR1"/>
    <property type="match status" value="1"/>
</dbReference>
<keyword evidence="4 5" id="KW-0342">GTP-binding</keyword>
<dbReference type="Gene3D" id="6.10.250.2860">
    <property type="match status" value="1"/>
</dbReference>
<dbReference type="InterPro" id="IPR006073">
    <property type="entry name" value="GTP-bd"/>
</dbReference>
<gene>
    <name evidence="5 9" type="primary">hflX</name>
    <name evidence="9" type="ORF">J8C06_10200</name>
</gene>
<evidence type="ECO:0000313" key="10">
    <source>
        <dbReference type="Proteomes" id="UP000676506"/>
    </source>
</evidence>
<evidence type="ECO:0000259" key="8">
    <source>
        <dbReference type="PROSITE" id="PS51705"/>
    </source>
</evidence>
<dbReference type="PANTHER" id="PTHR10229">
    <property type="entry name" value="GTP-BINDING PROTEIN HFLX"/>
    <property type="match status" value="1"/>
</dbReference>
<evidence type="ECO:0000256" key="1">
    <source>
        <dbReference type="ARBA" id="ARBA00022723"/>
    </source>
</evidence>
<proteinExistence type="inferred from homology"/>
<reference evidence="9 10" key="1">
    <citation type="submission" date="2021-03" db="EMBL/GenBank/DDBJ databases">
        <title>Genomic and phenotypic characterization of Chloracidobacterium isolates provides evidence for multiple species.</title>
        <authorList>
            <person name="Saini M.K."/>
            <person name="Costas A.M.G."/>
            <person name="Tank M."/>
            <person name="Bryant D.A."/>
        </authorList>
    </citation>
    <scope>NUCLEOTIDE SEQUENCE [LARGE SCALE GENOMIC DNA]</scope>
    <source>
        <strain evidence="9 10">BV2-C</strain>
    </source>
</reference>
<evidence type="ECO:0000256" key="3">
    <source>
        <dbReference type="ARBA" id="ARBA00022842"/>
    </source>
</evidence>
<evidence type="ECO:0000256" key="2">
    <source>
        <dbReference type="ARBA" id="ARBA00022741"/>
    </source>
</evidence>
<keyword evidence="6" id="KW-0175">Coiled coil</keyword>
<dbReference type="PRINTS" id="PR00326">
    <property type="entry name" value="GTP1OBG"/>
</dbReference>
<dbReference type="Gene3D" id="3.40.50.11060">
    <property type="entry name" value="GTPase HflX, N-terminal domain"/>
    <property type="match status" value="1"/>
</dbReference>
<keyword evidence="5" id="KW-0963">Cytoplasm</keyword>
<dbReference type="InterPro" id="IPR016496">
    <property type="entry name" value="GTPase_HflX"/>
</dbReference>
<keyword evidence="10" id="KW-1185">Reference proteome</keyword>
<sequence>MPISKVEGNTQGLKSSQVKRLERLLTRRVPARDIITPELARQMTELSAEIRRQVGVLLSRQGQVEYVMVGDAGGIVIPDIKRVRTGQGRFRGLRCLHTQFSGEGLTRDDLNDLALLRLDLMGVILVDGDGLPSWIQAAHLLPATNVTADQGSEPWAYLDKVHPSRLKVDFLDLIENLEAEFAQTRKLRDARDQRDRAMLVVVTTEALADAEAAMDELVELAESCDLVVVDKLIQRRRELDPKTLVGKGKLQEVIIRSLQHAADVLLFDRDLSPAQVRTIEAATDLKILDRTQLILDIFAQRARSREGKVQVELAQLKYLLPRLAGHGADMSRLAGGIGARGPGETKLEVDRRRARDRIADLEKLIAGLRSQRQTRRAQRDRQQLPVVSIVGYTNAGKSTLLNALTASEVVAERRMFATLDPTSRRLRLPRDRDIIINDTVGFIRDLPPTLMAAFKATLEEIETSSLLLHLVDIAAPDYERRIAAVEDILAQLGLSHLPRQLVFNKVDLLPAERAAVLCARHRAIPLVARDRTTFLPLLQSMDAALCARDEGYPATSGEPPRPTPWAVPRSVPESRFTIEG</sequence>
<dbReference type="InterPro" id="IPR042108">
    <property type="entry name" value="GTPase_HflX_N_sf"/>
</dbReference>
<evidence type="ECO:0000256" key="4">
    <source>
        <dbReference type="ARBA" id="ARBA00023134"/>
    </source>
</evidence>
<keyword evidence="3" id="KW-0460">Magnesium</keyword>
<dbReference type="InterPro" id="IPR030394">
    <property type="entry name" value="G_HFLX_dom"/>
</dbReference>
<dbReference type="RefSeq" id="WP_211428591.1">
    <property type="nucleotide sequence ID" value="NZ_CP072648.1"/>
</dbReference>
<evidence type="ECO:0000256" key="6">
    <source>
        <dbReference type="SAM" id="Coils"/>
    </source>
</evidence>
<name>A0ABX8BC98_9BACT</name>
<dbReference type="InterPro" id="IPR027417">
    <property type="entry name" value="P-loop_NTPase"/>
</dbReference>
<dbReference type="HAMAP" id="MF_00900">
    <property type="entry name" value="GTPase_HflX"/>
    <property type="match status" value="1"/>
</dbReference>
<dbReference type="PANTHER" id="PTHR10229:SF0">
    <property type="entry name" value="GTP-BINDING PROTEIN 6-RELATED"/>
    <property type="match status" value="1"/>
</dbReference>
<dbReference type="InterPro" id="IPR032305">
    <property type="entry name" value="GTP-bd_M"/>
</dbReference>
<dbReference type="CDD" id="cd01878">
    <property type="entry name" value="HflX"/>
    <property type="match status" value="1"/>
</dbReference>
<feature type="coiled-coil region" evidence="6">
    <location>
        <begin position="344"/>
        <end position="371"/>
    </location>
</feature>
<comment type="similarity">
    <text evidence="5">Belongs to the TRAFAC class OBG-HflX-like GTPase superfamily. HflX GTPase family.</text>
</comment>
<keyword evidence="1" id="KW-0479">Metal-binding</keyword>
<comment type="subcellular location">
    <subcellularLocation>
        <location evidence="5">Cytoplasm</location>
    </subcellularLocation>
    <text evidence="5">May associate with membranes.</text>
</comment>
<dbReference type="Pfam" id="PF13167">
    <property type="entry name" value="GTP-bdg_N"/>
    <property type="match status" value="1"/>
</dbReference>